<keyword evidence="1" id="KW-0472">Membrane</keyword>
<keyword evidence="1" id="KW-0812">Transmembrane</keyword>
<dbReference type="PANTHER" id="PTHR38446">
    <property type="entry name" value="BLL0914 PROTEIN"/>
    <property type="match status" value="1"/>
</dbReference>
<feature type="transmembrane region" description="Helical" evidence="1">
    <location>
        <begin position="79"/>
        <end position="96"/>
    </location>
</feature>
<dbReference type="Proteomes" id="UP001364156">
    <property type="component" value="Chromosome"/>
</dbReference>
<evidence type="ECO:0000313" key="2">
    <source>
        <dbReference type="EMBL" id="WWR46407.1"/>
    </source>
</evidence>
<feature type="transmembrane region" description="Helical" evidence="1">
    <location>
        <begin position="102"/>
        <end position="119"/>
    </location>
</feature>
<name>A0ABZ2HEW3_9RHOB</name>
<dbReference type="InterPro" id="IPR009732">
    <property type="entry name" value="DUF1304"/>
</dbReference>
<feature type="transmembrane region" description="Helical" evidence="1">
    <location>
        <begin position="50"/>
        <end position="70"/>
    </location>
</feature>
<dbReference type="PANTHER" id="PTHR38446:SF1">
    <property type="entry name" value="BLL0914 PROTEIN"/>
    <property type="match status" value="1"/>
</dbReference>
<dbReference type="Pfam" id="PF06993">
    <property type="entry name" value="DUF1304"/>
    <property type="match status" value="1"/>
</dbReference>
<dbReference type="RefSeq" id="WP_338549265.1">
    <property type="nucleotide sequence ID" value="NZ_CP146069.1"/>
</dbReference>
<reference evidence="2 3" key="1">
    <citation type="submission" date="2023-10" db="EMBL/GenBank/DDBJ databases">
        <title>Roseovarius strain S88 nov., isolated from a marine algae.</title>
        <authorList>
            <person name="Lee M.W."/>
            <person name="Lee J.K."/>
            <person name="Kim J.M."/>
            <person name="Choi D.G."/>
            <person name="Baek J.H."/>
            <person name="Bayburt H."/>
            <person name="Jung J.J."/>
            <person name="Han D.M."/>
            <person name="Jeon C.O."/>
        </authorList>
    </citation>
    <scope>NUCLEOTIDE SEQUENCE [LARGE SCALE GENOMIC DNA]</scope>
    <source>
        <strain evidence="2 3">S88</strain>
    </source>
</reference>
<dbReference type="EMBL" id="CP146069">
    <property type="protein sequence ID" value="WWR46407.1"/>
    <property type="molecule type" value="Genomic_DNA"/>
</dbReference>
<evidence type="ECO:0000313" key="3">
    <source>
        <dbReference type="Proteomes" id="UP001364156"/>
    </source>
</evidence>
<accession>A0ABZ2HEW3</accession>
<keyword evidence="1" id="KW-1133">Transmembrane helix</keyword>
<protein>
    <submittedName>
        <fullName evidence="2">DUF1304 domain-containing protein</fullName>
    </submittedName>
</protein>
<proteinExistence type="predicted"/>
<sequence>MKKAALTLTGMIALLHYYIAWFEIFAWTSRGPKVFSDFPAELFEQTIPLAANQGIYNAFLAVGLTWALIIKDAKWQKNVATYFLMFVAVAGVFGALTVTTKILFIQAIPALIALAFLWVPGSSTRQN</sequence>
<keyword evidence="3" id="KW-1185">Reference proteome</keyword>
<organism evidence="2 3">
    <name type="scientific">Roseovarius phycicola</name>
    <dbReference type="NCBI Taxonomy" id="3080976"/>
    <lineage>
        <taxon>Bacteria</taxon>
        <taxon>Pseudomonadati</taxon>
        <taxon>Pseudomonadota</taxon>
        <taxon>Alphaproteobacteria</taxon>
        <taxon>Rhodobacterales</taxon>
        <taxon>Roseobacteraceae</taxon>
        <taxon>Roseovarius</taxon>
    </lineage>
</organism>
<gene>
    <name evidence="2" type="ORF">RZ517_16800</name>
</gene>
<evidence type="ECO:0000256" key="1">
    <source>
        <dbReference type="SAM" id="Phobius"/>
    </source>
</evidence>